<dbReference type="PANTHER" id="PTHR23028:SF53">
    <property type="entry name" value="ACYL_TRANSF_3 DOMAIN-CONTAINING PROTEIN"/>
    <property type="match status" value="1"/>
</dbReference>
<evidence type="ECO:0000313" key="4">
    <source>
        <dbReference type="Proteomes" id="UP000269669"/>
    </source>
</evidence>
<dbReference type="EMBL" id="RSDW01000001">
    <property type="protein sequence ID" value="RSL17939.1"/>
    <property type="molecule type" value="Genomic_DNA"/>
</dbReference>
<feature type="domain" description="Acyltransferase 3" evidence="2">
    <location>
        <begin position="16"/>
        <end position="342"/>
    </location>
</feature>
<evidence type="ECO:0000259" key="2">
    <source>
        <dbReference type="Pfam" id="PF01757"/>
    </source>
</evidence>
<feature type="transmembrane region" description="Helical" evidence="1">
    <location>
        <begin position="12"/>
        <end position="30"/>
    </location>
</feature>
<dbReference type="GO" id="GO:0009103">
    <property type="term" value="P:lipopolysaccharide biosynthetic process"/>
    <property type="evidence" value="ECO:0007669"/>
    <property type="project" value="TreeGrafter"/>
</dbReference>
<dbReference type="AlphaFoldDB" id="A0A3R9QJF6"/>
<dbReference type="Pfam" id="PF01757">
    <property type="entry name" value="Acyl_transf_3"/>
    <property type="match status" value="1"/>
</dbReference>
<dbReference type="InterPro" id="IPR002656">
    <property type="entry name" value="Acyl_transf_3_dom"/>
</dbReference>
<dbReference type="InterPro" id="IPR050879">
    <property type="entry name" value="Acyltransferase_3"/>
</dbReference>
<dbReference type="Proteomes" id="UP000269669">
    <property type="component" value="Unassembled WGS sequence"/>
</dbReference>
<feature type="transmembrane region" description="Helical" evidence="1">
    <location>
        <begin position="147"/>
        <end position="165"/>
    </location>
</feature>
<name>A0A3R9QJF6_9BACT</name>
<feature type="transmembrane region" description="Helical" evidence="1">
    <location>
        <begin position="293"/>
        <end position="313"/>
    </location>
</feature>
<feature type="transmembrane region" description="Helical" evidence="1">
    <location>
        <begin position="116"/>
        <end position="135"/>
    </location>
</feature>
<feature type="transmembrane region" description="Helical" evidence="1">
    <location>
        <begin position="42"/>
        <end position="70"/>
    </location>
</feature>
<reference evidence="3 4" key="1">
    <citation type="submission" date="2018-12" db="EMBL/GenBank/DDBJ databases">
        <title>Sequencing of bacterial isolates from soil warming experiment in Harvard Forest, Massachusetts, USA.</title>
        <authorList>
            <person name="Deangelis K."/>
        </authorList>
    </citation>
    <scope>NUCLEOTIDE SEQUENCE [LARGE SCALE GENOMIC DNA]</scope>
    <source>
        <strain evidence="3 4">EB153</strain>
    </source>
</reference>
<keyword evidence="1" id="KW-1133">Transmembrane helix</keyword>
<feature type="transmembrane region" description="Helical" evidence="1">
    <location>
        <begin position="171"/>
        <end position="195"/>
    </location>
</feature>
<dbReference type="GO" id="GO:0016020">
    <property type="term" value="C:membrane"/>
    <property type="evidence" value="ECO:0007669"/>
    <property type="project" value="TreeGrafter"/>
</dbReference>
<organism evidence="3 4">
    <name type="scientific">Edaphobacter aggregans</name>
    <dbReference type="NCBI Taxonomy" id="570835"/>
    <lineage>
        <taxon>Bacteria</taxon>
        <taxon>Pseudomonadati</taxon>
        <taxon>Acidobacteriota</taxon>
        <taxon>Terriglobia</taxon>
        <taxon>Terriglobales</taxon>
        <taxon>Acidobacteriaceae</taxon>
        <taxon>Edaphobacter</taxon>
    </lineage>
</organism>
<feature type="transmembrane region" description="Helical" evidence="1">
    <location>
        <begin position="238"/>
        <end position="258"/>
    </location>
</feature>
<keyword evidence="1" id="KW-0472">Membrane</keyword>
<feature type="transmembrane region" description="Helical" evidence="1">
    <location>
        <begin position="207"/>
        <end position="226"/>
    </location>
</feature>
<feature type="transmembrane region" description="Helical" evidence="1">
    <location>
        <begin position="325"/>
        <end position="347"/>
    </location>
</feature>
<dbReference type="OrthoDB" id="9796461at2"/>
<dbReference type="GO" id="GO:0016747">
    <property type="term" value="F:acyltransferase activity, transferring groups other than amino-acyl groups"/>
    <property type="evidence" value="ECO:0007669"/>
    <property type="project" value="InterPro"/>
</dbReference>
<dbReference type="PANTHER" id="PTHR23028">
    <property type="entry name" value="ACETYLTRANSFERASE"/>
    <property type="match status" value="1"/>
</dbReference>
<proteinExistence type="predicted"/>
<evidence type="ECO:0000313" key="3">
    <source>
        <dbReference type="EMBL" id="RSL17939.1"/>
    </source>
</evidence>
<accession>A0A3R9QJF6</accession>
<gene>
    <name evidence="3" type="ORF">EDE15_3491</name>
</gene>
<comment type="caution">
    <text evidence="3">The sequence shown here is derived from an EMBL/GenBank/DDBJ whole genome shotgun (WGS) entry which is preliminary data.</text>
</comment>
<keyword evidence="4" id="KW-1185">Reference proteome</keyword>
<protein>
    <submittedName>
        <fullName evidence="3">Peptidoglycan/LPS O-acetylase OafA/YrhL</fullName>
    </submittedName>
</protein>
<evidence type="ECO:0000256" key="1">
    <source>
        <dbReference type="SAM" id="Phobius"/>
    </source>
</evidence>
<feature type="transmembrane region" description="Helical" evidence="1">
    <location>
        <begin position="270"/>
        <end position="287"/>
    </location>
</feature>
<sequence length="373" mass="41782">MANTQAKSKILPLTSVRFFVALYVLLFHAIPGIPSHRRDYGVLARIIGVGYVCVPFFFLLSGFILAIVYLNNSASVDKRKFYLARFARIYPLYLVAMSLDLPHFLYTQRYITHQNWGHSIAVILAAGGLAQAWFASLQGFNQPGWSLSVEAFFYLLFPFIGGIVWRMRERVLLPFAVCVYAGGTLLVWIISHTTMGRQQQACSPLEHLYAFVLGICLAKLFVWISADSARSQTLQRCAPWLLLGSLAAFFAVPVFDLSVPEMLMQHGVQVPLFALILLAFASGNVVISTLFSASWLVVLGEASFALYLIHAPLNTIMRRPIERYGMPAFLIYVVVTIGLSVASIYWLENPARRWILEKERARSLKTEATGVMA</sequence>
<dbReference type="RefSeq" id="WP_125486361.1">
    <property type="nucleotide sequence ID" value="NZ_RSDW01000001.1"/>
</dbReference>
<keyword evidence="1" id="KW-0812">Transmembrane</keyword>